<sequence length="208" mass="23257">MPSIAPLQSSGYYGSIPTPSSPPAPPPPATRFQFIARAKETGQSVIATRKPWRQLFDPAAFGRPYSFGDAIARFKRNLGYFRVNYAIAALLILFLSLLWHPISMIVFLIVFVGWFFLYFFRDEPIVLFNRTIDDRVVLIVLSIVTIVALVFTHVWLNVLVSVLIGVFLVGLHAAFRTTDDQFLDEQEAAERGLLSFVGSPPGHGYGHV</sequence>
<dbReference type="Proteomes" id="UP001234297">
    <property type="component" value="Chromosome 1"/>
</dbReference>
<accession>A0ACC2MY83</accession>
<keyword evidence="2" id="KW-1185">Reference proteome</keyword>
<proteinExistence type="predicted"/>
<name>A0ACC2MY83_PERAE</name>
<reference evidence="1 2" key="1">
    <citation type="journal article" date="2022" name="Hortic Res">
        <title>A haplotype resolved chromosomal level avocado genome allows analysis of novel avocado genes.</title>
        <authorList>
            <person name="Nath O."/>
            <person name="Fletcher S.J."/>
            <person name="Hayward A."/>
            <person name="Shaw L.M."/>
            <person name="Masouleh A.K."/>
            <person name="Furtado A."/>
            <person name="Henry R.J."/>
            <person name="Mitter N."/>
        </authorList>
    </citation>
    <scope>NUCLEOTIDE SEQUENCE [LARGE SCALE GENOMIC DNA]</scope>
    <source>
        <strain evidence="2">cv. Hass</strain>
    </source>
</reference>
<dbReference type="EMBL" id="CM056809">
    <property type="protein sequence ID" value="KAJ8650405.1"/>
    <property type="molecule type" value="Genomic_DNA"/>
</dbReference>
<protein>
    <submittedName>
        <fullName evidence="1">Uncharacterized protein</fullName>
    </submittedName>
</protein>
<gene>
    <name evidence="1" type="ORF">MRB53_003428</name>
</gene>
<evidence type="ECO:0000313" key="2">
    <source>
        <dbReference type="Proteomes" id="UP001234297"/>
    </source>
</evidence>
<organism evidence="1 2">
    <name type="scientific">Persea americana</name>
    <name type="common">Avocado</name>
    <dbReference type="NCBI Taxonomy" id="3435"/>
    <lineage>
        <taxon>Eukaryota</taxon>
        <taxon>Viridiplantae</taxon>
        <taxon>Streptophyta</taxon>
        <taxon>Embryophyta</taxon>
        <taxon>Tracheophyta</taxon>
        <taxon>Spermatophyta</taxon>
        <taxon>Magnoliopsida</taxon>
        <taxon>Magnoliidae</taxon>
        <taxon>Laurales</taxon>
        <taxon>Lauraceae</taxon>
        <taxon>Persea</taxon>
    </lineage>
</organism>
<evidence type="ECO:0000313" key="1">
    <source>
        <dbReference type="EMBL" id="KAJ8650405.1"/>
    </source>
</evidence>
<comment type="caution">
    <text evidence="1">The sequence shown here is derived from an EMBL/GenBank/DDBJ whole genome shotgun (WGS) entry which is preliminary data.</text>
</comment>